<dbReference type="AlphaFoldDB" id="A0A0J8QTR3"/>
<evidence type="ECO:0000313" key="2">
    <source>
        <dbReference type="EMBL" id="KMU74633.1"/>
    </source>
</evidence>
<evidence type="ECO:0000313" key="3">
    <source>
        <dbReference type="Proteomes" id="UP000054559"/>
    </source>
</evidence>
<gene>
    <name evidence="2" type="ORF">CISG_00563</name>
</gene>
<evidence type="ECO:0000256" key="1">
    <source>
        <dbReference type="SAM" id="MobiDB-lite"/>
    </source>
</evidence>
<reference evidence="3" key="1">
    <citation type="journal article" date="2010" name="Genome Res.">
        <title>Population genomic sequencing of Coccidioides fungi reveals recent hybridization and transposon control.</title>
        <authorList>
            <person name="Neafsey D.E."/>
            <person name="Barker B.M."/>
            <person name="Sharpton T.J."/>
            <person name="Stajich J.E."/>
            <person name="Park D.J."/>
            <person name="Whiston E."/>
            <person name="Hung C.-Y."/>
            <person name="McMahan C."/>
            <person name="White J."/>
            <person name="Sykes S."/>
            <person name="Heiman D."/>
            <person name="Young S."/>
            <person name="Zeng Q."/>
            <person name="Abouelleil A."/>
            <person name="Aftuck L."/>
            <person name="Bessette D."/>
            <person name="Brown A."/>
            <person name="FitzGerald M."/>
            <person name="Lui A."/>
            <person name="Macdonald J.P."/>
            <person name="Priest M."/>
            <person name="Orbach M.J."/>
            <person name="Galgiani J.N."/>
            <person name="Kirkland T.N."/>
            <person name="Cole G.T."/>
            <person name="Birren B.W."/>
            <person name="Henn M.R."/>
            <person name="Taylor J.W."/>
            <person name="Rounsley S.D."/>
        </authorList>
    </citation>
    <scope>NUCLEOTIDE SEQUENCE [LARGE SCALE GENOMIC DNA]</scope>
    <source>
        <strain evidence="3">RMSCC 3703</strain>
    </source>
</reference>
<feature type="compositionally biased region" description="Polar residues" evidence="1">
    <location>
        <begin position="87"/>
        <end position="105"/>
    </location>
</feature>
<protein>
    <submittedName>
        <fullName evidence="2">Uncharacterized protein</fullName>
    </submittedName>
</protein>
<proteinExistence type="predicted"/>
<feature type="region of interest" description="Disordered" evidence="1">
    <location>
        <begin position="85"/>
        <end position="105"/>
    </location>
</feature>
<dbReference type="EMBL" id="DS268119">
    <property type="protein sequence ID" value="KMU74633.1"/>
    <property type="molecule type" value="Genomic_DNA"/>
</dbReference>
<name>A0A0J8QTR3_COCIT</name>
<organism evidence="2 3">
    <name type="scientific">Coccidioides immitis RMSCC 3703</name>
    <dbReference type="NCBI Taxonomy" id="454286"/>
    <lineage>
        <taxon>Eukaryota</taxon>
        <taxon>Fungi</taxon>
        <taxon>Dikarya</taxon>
        <taxon>Ascomycota</taxon>
        <taxon>Pezizomycotina</taxon>
        <taxon>Eurotiomycetes</taxon>
        <taxon>Eurotiomycetidae</taxon>
        <taxon>Onygenales</taxon>
        <taxon>Onygenaceae</taxon>
        <taxon>Coccidioides</taxon>
    </lineage>
</organism>
<dbReference type="Proteomes" id="UP000054559">
    <property type="component" value="Unassembled WGS sequence"/>
</dbReference>
<accession>A0A0J8QTR3</accession>
<sequence>MSMCGGKKKNVVSGWRWPSIERQSSLLPFDAVDKGKPPLTTRKLDLTRDECWAPLTCPACESIRLGCICIDGCRTRDFDESDFLANEDQTQQNRNRISNSRGLKTTTSATTRMYGQYPITVMQKASN</sequence>